<name>A0A512DXL1_9PROT</name>
<dbReference type="Proteomes" id="UP000321523">
    <property type="component" value="Unassembled WGS sequence"/>
</dbReference>
<dbReference type="RefSeq" id="WP_044431857.1">
    <property type="nucleotide sequence ID" value="NZ_BJYZ01000024.1"/>
</dbReference>
<evidence type="ECO:0000313" key="1">
    <source>
        <dbReference type="EMBL" id="GEO40920.1"/>
    </source>
</evidence>
<gene>
    <name evidence="1" type="ORF">SAE02_50680</name>
</gene>
<sequence length="93" mass="10226">MALSITGIDSITAEATELYAAGTKRDAVVKALKQKYQGLTITGCSENDLTDEPYREEPAYLLYLVDSKDHCWKMTREPANATGIVIAEREEAA</sequence>
<comment type="caution">
    <text evidence="1">The sequence shown here is derived from an EMBL/GenBank/DDBJ whole genome shotgun (WGS) entry which is preliminary data.</text>
</comment>
<dbReference type="AlphaFoldDB" id="A0A512DXL1"/>
<keyword evidence="2" id="KW-1185">Reference proteome</keyword>
<proteinExistence type="predicted"/>
<organism evidence="1 2">
    <name type="scientific">Skermanella aerolata</name>
    <dbReference type="NCBI Taxonomy" id="393310"/>
    <lineage>
        <taxon>Bacteria</taxon>
        <taxon>Pseudomonadati</taxon>
        <taxon>Pseudomonadota</taxon>
        <taxon>Alphaproteobacteria</taxon>
        <taxon>Rhodospirillales</taxon>
        <taxon>Azospirillaceae</taxon>
        <taxon>Skermanella</taxon>
    </lineage>
</organism>
<dbReference type="EMBL" id="BJYZ01000024">
    <property type="protein sequence ID" value="GEO40920.1"/>
    <property type="molecule type" value="Genomic_DNA"/>
</dbReference>
<dbReference type="OrthoDB" id="7960540at2"/>
<evidence type="ECO:0000313" key="2">
    <source>
        <dbReference type="Proteomes" id="UP000321523"/>
    </source>
</evidence>
<accession>A0A512DXL1</accession>
<protein>
    <submittedName>
        <fullName evidence="1">Uncharacterized protein</fullName>
    </submittedName>
</protein>
<reference evidence="1 2" key="1">
    <citation type="submission" date="2019-07" db="EMBL/GenBank/DDBJ databases">
        <title>Whole genome shotgun sequence of Skermanella aerolata NBRC 106429.</title>
        <authorList>
            <person name="Hosoyama A."/>
            <person name="Uohara A."/>
            <person name="Ohji S."/>
            <person name="Ichikawa N."/>
        </authorList>
    </citation>
    <scope>NUCLEOTIDE SEQUENCE [LARGE SCALE GENOMIC DNA]</scope>
    <source>
        <strain evidence="1 2">NBRC 106429</strain>
    </source>
</reference>